<dbReference type="InterPro" id="IPR057291">
    <property type="entry name" value="CHX17_2nd"/>
</dbReference>
<feature type="transmembrane region" description="Helical" evidence="10">
    <location>
        <begin position="100"/>
        <end position="119"/>
    </location>
</feature>
<comment type="similarity">
    <text evidence="9">Belongs to the monovalent cation:proton antiporter 2 (CPA2) transporter (TC 2.A.37) family. CHX (TC 2.A.37.4) subfamily.</text>
</comment>
<reference evidence="15" key="2">
    <citation type="submission" date="2025-08" db="UniProtKB">
        <authorList>
            <consortium name="RefSeq"/>
        </authorList>
    </citation>
    <scope>IDENTIFICATION</scope>
    <source>
        <tissue evidence="15">Etiolated seedlings</tissue>
    </source>
</reference>
<dbReference type="PANTHER" id="PTHR32468">
    <property type="entry name" value="CATION/H + ANTIPORTER"/>
    <property type="match status" value="1"/>
</dbReference>
<feature type="transmembrane region" description="Helical" evidence="10">
    <location>
        <begin position="174"/>
        <end position="196"/>
    </location>
</feature>
<evidence type="ECO:0000256" key="7">
    <source>
        <dbReference type="ARBA" id="ARBA00023065"/>
    </source>
</evidence>
<evidence type="ECO:0000256" key="5">
    <source>
        <dbReference type="ARBA" id="ARBA00022958"/>
    </source>
</evidence>
<evidence type="ECO:0000313" key="14">
    <source>
        <dbReference type="Proteomes" id="UP000087171"/>
    </source>
</evidence>
<evidence type="ECO:0000256" key="3">
    <source>
        <dbReference type="ARBA" id="ARBA00022538"/>
    </source>
</evidence>
<feature type="domain" description="Cation/H(+) antiporter central" evidence="12">
    <location>
        <begin position="496"/>
        <end position="626"/>
    </location>
</feature>
<evidence type="ECO:0000259" key="11">
    <source>
        <dbReference type="Pfam" id="PF00999"/>
    </source>
</evidence>
<evidence type="ECO:0000256" key="4">
    <source>
        <dbReference type="ARBA" id="ARBA00022692"/>
    </source>
</evidence>
<dbReference type="GO" id="GO:0015297">
    <property type="term" value="F:antiporter activity"/>
    <property type="evidence" value="ECO:0007669"/>
    <property type="project" value="InterPro"/>
</dbReference>
<dbReference type="AlphaFoldDB" id="A0A1S3E661"/>
<evidence type="ECO:0000259" key="12">
    <source>
        <dbReference type="Pfam" id="PF23256"/>
    </source>
</evidence>
<comment type="subcellular location">
    <subcellularLocation>
        <location evidence="1">Membrane</location>
        <topology evidence="1">Multi-pass membrane protein</topology>
    </subcellularLocation>
</comment>
<evidence type="ECO:0000256" key="2">
    <source>
        <dbReference type="ARBA" id="ARBA00022448"/>
    </source>
</evidence>
<dbReference type="GO" id="GO:0006885">
    <property type="term" value="P:regulation of pH"/>
    <property type="evidence" value="ECO:0007669"/>
    <property type="project" value="TreeGrafter"/>
</dbReference>
<feature type="transmembrane region" description="Helical" evidence="10">
    <location>
        <begin position="74"/>
        <end position="94"/>
    </location>
</feature>
<dbReference type="PaxDb" id="3827-XP_004500446.1"/>
<evidence type="ECO:0000256" key="6">
    <source>
        <dbReference type="ARBA" id="ARBA00022989"/>
    </source>
</evidence>
<dbReference type="GO" id="GO:0006813">
    <property type="term" value="P:potassium ion transport"/>
    <property type="evidence" value="ECO:0007669"/>
    <property type="project" value="UniProtKB-KW"/>
</dbReference>
<dbReference type="InterPro" id="IPR038770">
    <property type="entry name" value="Na+/solute_symporter_sf"/>
</dbReference>
<evidence type="ECO:0000256" key="9">
    <source>
        <dbReference type="ARBA" id="ARBA00038341"/>
    </source>
</evidence>
<feature type="transmembrane region" description="Helical" evidence="10">
    <location>
        <begin position="280"/>
        <end position="309"/>
    </location>
</feature>
<dbReference type="Proteomes" id="UP000087171">
    <property type="component" value="Chromosome Ca5"/>
</dbReference>
<dbReference type="GeneID" id="105852159"/>
<evidence type="ECO:0000256" key="1">
    <source>
        <dbReference type="ARBA" id="ARBA00004141"/>
    </source>
</evidence>
<feature type="transmembrane region" description="Helical" evidence="10">
    <location>
        <begin position="390"/>
        <end position="411"/>
    </location>
</feature>
<keyword evidence="7" id="KW-0406">Ion transport</keyword>
<dbReference type="PANTHER" id="PTHR32468:SF175">
    <property type="entry name" value="CATION_H+ EXCHANGER 3"/>
    <property type="match status" value="1"/>
</dbReference>
<dbReference type="Pfam" id="PF00999">
    <property type="entry name" value="Na_H_Exchanger"/>
    <property type="match status" value="1"/>
</dbReference>
<protein>
    <submittedName>
        <fullName evidence="15">Cation/H(+) antiporter 14-like</fullName>
    </submittedName>
</protein>
<feature type="domain" description="Cation/H(+) antiporter C-terminal" evidence="13">
    <location>
        <begin position="643"/>
        <end position="782"/>
    </location>
</feature>
<keyword evidence="8 10" id="KW-0472">Membrane</keyword>
<dbReference type="Pfam" id="PF23256">
    <property type="entry name" value="CHX17_2nd"/>
    <property type="match status" value="1"/>
</dbReference>
<organism evidence="14 15">
    <name type="scientific">Cicer arietinum</name>
    <name type="common">Chickpea</name>
    <name type="synonym">Garbanzo</name>
    <dbReference type="NCBI Taxonomy" id="3827"/>
    <lineage>
        <taxon>Eukaryota</taxon>
        <taxon>Viridiplantae</taxon>
        <taxon>Streptophyta</taxon>
        <taxon>Embryophyta</taxon>
        <taxon>Tracheophyta</taxon>
        <taxon>Spermatophyta</taxon>
        <taxon>Magnoliopsida</taxon>
        <taxon>eudicotyledons</taxon>
        <taxon>Gunneridae</taxon>
        <taxon>Pentapetalae</taxon>
        <taxon>rosids</taxon>
        <taxon>fabids</taxon>
        <taxon>Fabales</taxon>
        <taxon>Fabaceae</taxon>
        <taxon>Papilionoideae</taxon>
        <taxon>50 kb inversion clade</taxon>
        <taxon>NPAAA clade</taxon>
        <taxon>Hologalegina</taxon>
        <taxon>IRL clade</taxon>
        <taxon>Cicereae</taxon>
        <taxon>Cicer</taxon>
    </lineage>
</organism>
<keyword evidence="6 10" id="KW-1133">Transmembrane helix</keyword>
<dbReference type="RefSeq" id="XP_012571302.1">
    <property type="nucleotide sequence ID" value="XM_012715848.2"/>
</dbReference>
<reference evidence="14" key="1">
    <citation type="journal article" date="2013" name="Nat. Biotechnol.">
        <title>Draft genome sequence of chickpea (Cicer arietinum) provides a resource for trait improvement.</title>
        <authorList>
            <person name="Varshney R.K."/>
            <person name="Song C."/>
            <person name="Saxena R.K."/>
            <person name="Azam S."/>
            <person name="Yu S."/>
            <person name="Sharpe A.G."/>
            <person name="Cannon S."/>
            <person name="Baek J."/>
            <person name="Rosen B.D."/>
            <person name="Tar'an B."/>
            <person name="Millan T."/>
            <person name="Zhang X."/>
            <person name="Ramsay L.D."/>
            <person name="Iwata A."/>
            <person name="Wang Y."/>
            <person name="Nelson W."/>
            <person name="Farmer A.D."/>
            <person name="Gaur P.M."/>
            <person name="Soderlund C."/>
            <person name="Penmetsa R.V."/>
            <person name="Xu C."/>
            <person name="Bharti A.K."/>
            <person name="He W."/>
            <person name="Winter P."/>
            <person name="Zhao S."/>
            <person name="Hane J.K."/>
            <person name="Carrasquilla-Garcia N."/>
            <person name="Condie J.A."/>
            <person name="Upadhyaya H.D."/>
            <person name="Luo M.C."/>
            <person name="Thudi M."/>
            <person name="Gowda C.L."/>
            <person name="Singh N.P."/>
            <person name="Lichtenzveig J."/>
            <person name="Gali K.K."/>
            <person name="Rubio J."/>
            <person name="Nadarajan N."/>
            <person name="Dolezel J."/>
            <person name="Bansal K.C."/>
            <person name="Xu X."/>
            <person name="Edwards D."/>
            <person name="Zhang G."/>
            <person name="Kahl G."/>
            <person name="Gil J."/>
            <person name="Singh K.B."/>
            <person name="Datta S.K."/>
            <person name="Jackson S.A."/>
            <person name="Wang J."/>
            <person name="Cook D.R."/>
        </authorList>
    </citation>
    <scope>NUCLEOTIDE SEQUENCE [LARGE SCALE GENOMIC DNA]</scope>
    <source>
        <strain evidence="14">cv. CDC Frontier</strain>
    </source>
</reference>
<dbReference type="OrthoDB" id="2687058at2759"/>
<dbReference type="eggNOG" id="KOG1650">
    <property type="taxonomic scope" value="Eukaryota"/>
</dbReference>
<feature type="transmembrane region" description="Helical" evidence="10">
    <location>
        <begin position="42"/>
        <end position="62"/>
    </location>
</feature>
<dbReference type="GO" id="GO:0016020">
    <property type="term" value="C:membrane"/>
    <property type="evidence" value="ECO:0007669"/>
    <property type="project" value="UniProtKB-SubCell"/>
</dbReference>
<keyword evidence="14" id="KW-1185">Reference proteome</keyword>
<dbReference type="KEGG" id="cam:105852159"/>
<dbReference type="Gene3D" id="1.20.1530.20">
    <property type="match status" value="1"/>
</dbReference>
<feature type="transmembrane region" description="Helical" evidence="10">
    <location>
        <begin position="140"/>
        <end position="162"/>
    </location>
</feature>
<keyword evidence="4 10" id="KW-0812">Transmembrane</keyword>
<sequence>MAKNIERLDELTSFGLIYDEKLVCQYIHREINRGIFYGDNPFGATTSMLTVQILLMFILTRITHFLLSPCHQTYLVSQIVAGIILGPVLLGRNIHSFDMLFPATSILTLSTFAEFGMIIHFFKMGVEVNTKQLLMMEKRAVVIGLLGHISSIVFGIIVVFGVEAIFTPFGRERYGIFNLVIIGSLTSFPAISNFLSEMNILNSEIGRMALSTSLVCDACMWLFYLIIVNGGKAFIQKTNEFLPQLVISVCYFILLFFMLRPLVIWISNRNPKGKPMTESHFVLIICVLMLVGYSAQVTGQPSFVVAFWFGLVLPEGPPLGSILAERLDIVGSTFIVPAYCTISGLKTCVPDITGSRTISMTLIFLAGYIGKFVGTLLPSLHFQIEFWDSLVLSLIMCCKGLMDLCLMNVLLHTKAIGELAFTMMLYTMVAITGFSTLIVFYIYDPSRRYKTYIRRSIKGSQNEFDLKILVCIHNEENVYPMINLLQASNPTNTTPLSIFVLHLMELSGRAASILRKNDYTNNNDKSHSYKEISTSEHINNVFNQFLLHNQGCVTLQCFTAIAPYTSMHDDICYMAMDTKSNLVIVPYHKQWSMDQNFEVSNASIRTLNQKALNKSPCSVGILIDRSEKNGKISVINEKTNCEVAMIFLGGADDQEALAYGMRIAEHSKVRLTVIWVRIKTQQHKDWNIKNPYIDLMERAKYTGNLEGKVFFKEEIVEDGEGTAQVIRRLEGRFNFVIVGRHHIVNSPCTLGLTEWCELPELGPLGNLLAMSDFTFSVLVVQQQPFNNEFWYVR</sequence>
<feature type="transmembrane region" description="Helical" evidence="10">
    <location>
        <begin position="208"/>
        <end position="229"/>
    </location>
</feature>
<dbReference type="GO" id="GO:0012505">
    <property type="term" value="C:endomembrane system"/>
    <property type="evidence" value="ECO:0007669"/>
    <property type="project" value="TreeGrafter"/>
</dbReference>
<dbReference type="Pfam" id="PF23259">
    <property type="entry name" value="CHX17_C"/>
    <property type="match status" value="1"/>
</dbReference>
<dbReference type="InterPro" id="IPR057290">
    <property type="entry name" value="CHX17_C"/>
</dbReference>
<name>A0A1S3E661_CICAR</name>
<feature type="transmembrane region" description="Helical" evidence="10">
    <location>
        <begin position="423"/>
        <end position="443"/>
    </location>
</feature>
<proteinExistence type="inferred from homology"/>
<keyword evidence="3" id="KW-0633">Potassium transport</keyword>
<feature type="transmembrane region" description="Helical" evidence="10">
    <location>
        <begin position="361"/>
        <end position="384"/>
    </location>
</feature>
<accession>A0A1S3E661</accession>
<feature type="transmembrane region" description="Helical" evidence="10">
    <location>
        <begin position="241"/>
        <end position="259"/>
    </location>
</feature>
<evidence type="ECO:0000259" key="13">
    <source>
        <dbReference type="Pfam" id="PF23259"/>
    </source>
</evidence>
<evidence type="ECO:0000256" key="8">
    <source>
        <dbReference type="ARBA" id="ARBA00023136"/>
    </source>
</evidence>
<keyword evidence="5" id="KW-0630">Potassium</keyword>
<evidence type="ECO:0000256" key="10">
    <source>
        <dbReference type="SAM" id="Phobius"/>
    </source>
</evidence>
<evidence type="ECO:0000313" key="15">
    <source>
        <dbReference type="RefSeq" id="XP_012571302.1"/>
    </source>
</evidence>
<dbReference type="InterPro" id="IPR050794">
    <property type="entry name" value="CPA2_transporter"/>
</dbReference>
<feature type="domain" description="Cation/H+ exchanger transmembrane" evidence="11">
    <location>
        <begin position="60"/>
        <end position="433"/>
    </location>
</feature>
<dbReference type="GO" id="GO:1902600">
    <property type="term" value="P:proton transmembrane transport"/>
    <property type="evidence" value="ECO:0007669"/>
    <property type="project" value="InterPro"/>
</dbReference>
<dbReference type="InterPro" id="IPR006153">
    <property type="entry name" value="Cation/H_exchanger_TM"/>
</dbReference>
<keyword evidence="2" id="KW-0813">Transport</keyword>
<gene>
    <name evidence="15" type="primary">LOC105852159</name>
</gene>